<dbReference type="NCBIfam" id="TIGR00079">
    <property type="entry name" value="pept_deformyl"/>
    <property type="match status" value="1"/>
</dbReference>
<organism evidence="7 8">
    <name type="scientific">Ignavigranum ruoffiae</name>
    <dbReference type="NCBI Taxonomy" id="89093"/>
    <lineage>
        <taxon>Bacteria</taxon>
        <taxon>Bacillati</taxon>
        <taxon>Bacillota</taxon>
        <taxon>Bacilli</taxon>
        <taxon>Lactobacillales</taxon>
        <taxon>Aerococcaceae</taxon>
        <taxon>Ignavigranum</taxon>
    </lineage>
</organism>
<dbReference type="RefSeq" id="WP_092570369.1">
    <property type="nucleotide sequence ID" value="NZ_CP149446.1"/>
</dbReference>
<keyword evidence="5 6" id="KW-0408">Iron</keyword>
<dbReference type="GO" id="GO:0046872">
    <property type="term" value="F:metal ion binding"/>
    <property type="evidence" value="ECO:0007669"/>
    <property type="project" value="UniProtKB-KW"/>
</dbReference>
<dbReference type="AlphaFoldDB" id="A0A1H9AQK3"/>
<dbReference type="OrthoDB" id="9784988at2"/>
<feature type="binding site" evidence="6">
    <location>
        <position position="116"/>
    </location>
    <ligand>
        <name>Fe cation</name>
        <dbReference type="ChEBI" id="CHEBI:24875"/>
    </ligand>
</feature>
<dbReference type="EMBL" id="FOEN01000002">
    <property type="protein sequence ID" value="SEP78198.1"/>
    <property type="molecule type" value="Genomic_DNA"/>
</dbReference>
<dbReference type="Gene3D" id="3.90.45.10">
    <property type="entry name" value="Peptide deformylase"/>
    <property type="match status" value="1"/>
</dbReference>
<keyword evidence="3 6" id="KW-0378">Hydrolase</keyword>
<keyword evidence="4 6" id="KW-0648">Protein biosynthesis</keyword>
<accession>A0A1H9AQK3</accession>
<dbReference type="PANTHER" id="PTHR10458">
    <property type="entry name" value="PEPTIDE DEFORMYLASE"/>
    <property type="match status" value="1"/>
</dbReference>
<evidence type="ECO:0000313" key="7">
    <source>
        <dbReference type="EMBL" id="SEP78198.1"/>
    </source>
</evidence>
<name>A0A1H9AQK3_9LACT</name>
<evidence type="ECO:0000313" key="8">
    <source>
        <dbReference type="Proteomes" id="UP000198833"/>
    </source>
</evidence>
<gene>
    <name evidence="6" type="primary">def</name>
    <name evidence="7" type="ORF">SAMN04488558_10232</name>
</gene>
<proteinExistence type="inferred from homology"/>
<dbReference type="PRINTS" id="PR01576">
    <property type="entry name" value="PDEFORMYLASE"/>
</dbReference>
<dbReference type="InterPro" id="IPR036821">
    <property type="entry name" value="Peptide_deformylase_sf"/>
</dbReference>
<dbReference type="GO" id="GO:0042586">
    <property type="term" value="F:peptide deformylase activity"/>
    <property type="evidence" value="ECO:0007669"/>
    <property type="project" value="UniProtKB-UniRule"/>
</dbReference>
<keyword evidence="8" id="KW-1185">Reference proteome</keyword>
<evidence type="ECO:0000256" key="3">
    <source>
        <dbReference type="ARBA" id="ARBA00022801"/>
    </source>
</evidence>
<comment type="cofactor">
    <cofactor evidence="6">
        <name>Fe(2+)</name>
        <dbReference type="ChEBI" id="CHEBI:29033"/>
    </cofactor>
    <text evidence="6">Binds 1 Fe(2+) ion.</text>
</comment>
<feature type="binding site" evidence="6">
    <location>
        <position position="163"/>
    </location>
    <ligand>
        <name>Fe cation</name>
        <dbReference type="ChEBI" id="CHEBI:24875"/>
    </ligand>
</feature>
<dbReference type="EC" id="3.5.1.88" evidence="6"/>
<dbReference type="STRING" id="89093.SAMN04488558_10232"/>
<evidence type="ECO:0000256" key="6">
    <source>
        <dbReference type="HAMAP-Rule" id="MF_00163"/>
    </source>
</evidence>
<keyword evidence="2 6" id="KW-0479">Metal-binding</keyword>
<dbReference type="HAMAP" id="MF_00163">
    <property type="entry name" value="Pep_deformylase"/>
    <property type="match status" value="1"/>
</dbReference>
<dbReference type="GO" id="GO:0006412">
    <property type="term" value="P:translation"/>
    <property type="evidence" value="ECO:0007669"/>
    <property type="project" value="UniProtKB-UniRule"/>
</dbReference>
<dbReference type="PANTHER" id="PTHR10458:SF8">
    <property type="entry name" value="PEPTIDE DEFORMYLASE 2"/>
    <property type="match status" value="1"/>
</dbReference>
<protein>
    <recommendedName>
        <fullName evidence="6">Peptide deformylase</fullName>
        <shortName evidence="6">PDF</shortName>
        <ecNumber evidence="6">3.5.1.88</ecNumber>
    </recommendedName>
    <alternativeName>
        <fullName evidence="6">Polypeptide deformylase</fullName>
    </alternativeName>
</protein>
<comment type="function">
    <text evidence="6">Removes the formyl group from the N-terminal Met of newly synthesized proteins. Requires at least a dipeptide for an efficient rate of reaction. N-terminal L-methionine is a prerequisite for activity but the enzyme has broad specificity at other positions.</text>
</comment>
<dbReference type="InterPro" id="IPR023635">
    <property type="entry name" value="Peptide_deformylase"/>
</dbReference>
<dbReference type="CDD" id="cd00487">
    <property type="entry name" value="Pep_deformylase"/>
    <property type="match status" value="1"/>
</dbReference>
<dbReference type="FunFam" id="3.90.45.10:FF:000002">
    <property type="entry name" value="Peptide deformylase"/>
    <property type="match status" value="1"/>
</dbReference>
<sequence length="187" mass="21455">MITMKDFIAENNPILRQEAEAVEFPLSADLLKLCEEMRTFLINSQDEEMAEKYHLRAGVGLAAPQLGVSKQIFAIYLTEYDSETDEETVIMDQILINPKIKSHAVQQIAIREGEGCLSVPRDVPGLVPRPKRVRIEYQDMDGQKHELKLRDFQAIVVQHEIDHLKGIMFYDHINPKNPWDSQGIELL</sequence>
<dbReference type="PIRSF" id="PIRSF004749">
    <property type="entry name" value="Pep_def"/>
    <property type="match status" value="1"/>
</dbReference>
<evidence type="ECO:0000256" key="2">
    <source>
        <dbReference type="ARBA" id="ARBA00022723"/>
    </source>
</evidence>
<dbReference type="Proteomes" id="UP000198833">
    <property type="component" value="Unassembled WGS sequence"/>
</dbReference>
<dbReference type="SUPFAM" id="SSF56420">
    <property type="entry name" value="Peptide deformylase"/>
    <property type="match status" value="1"/>
</dbReference>
<feature type="active site" evidence="6">
    <location>
        <position position="160"/>
    </location>
</feature>
<evidence type="ECO:0000256" key="4">
    <source>
        <dbReference type="ARBA" id="ARBA00022917"/>
    </source>
</evidence>
<comment type="catalytic activity">
    <reaction evidence="6">
        <text>N-terminal N-formyl-L-methionyl-[peptide] + H2O = N-terminal L-methionyl-[peptide] + formate</text>
        <dbReference type="Rhea" id="RHEA:24420"/>
        <dbReference type="Rhea" id="RHEA-COMP:10639"/>
        <dbReference type="Rhea" id="RHEA-COMP:10640"/>
        <dbReference type="ChEBI" id="CHEBI:15377"/>
        <dbReference type="ChEBI" id="CHEBI:15740"/>
        <dbReference type="ChEBI" id="CHEBI:49298"/>
        <dbReference type="ChEBI" id="CHEBI:64731"/>
        <dbReference type="EC" id="3.5.1.88"/>
    </reaction>
</comment>
<feature type="binding site" evidence="6">
    <location>
        <position position="159"/>
    </location>
    <ligand>
        <name>Fe cation</name>
        <dbReference type="ChEBI" id="CHEBI:24875"/>
    </ligand>
</feature>
<comment type="similarity">
    <text evidence="1 6">Belongs to the polypeptide deformylase family.</text>
</comment>
<evidence type="ECO:0000256" key="1">
    <source>
        <dbReference type="ARBA" id="ARBA00010759"/>
    </source>
</evidence>
<reference evidence="7 8" key="1">
    <citation type="submission" date="2016-10" db="EMBL/GenBank/DDBJ databases">
        <authorList>
            <person name="de Groot N.N."/>
        </authorList>
    </citation>
    <scope>NUCLEOTIDE SEQUENCE [LARGE SCALE GENOMIC DNA]</scope>
    <source>
        <strain evidence="7 8">DSM 15695</strain>
    </source>
</reference>
<evidence type="ECO:0000256" key="5">
    <source>
        <dbReference type="ARBA" id="ARBA00023004"/>
    </source>
</evidence>
<dbReference type="Pfam" id="PF01327">
    <property type="entry name" value="Pep_deformylase"/>
    <property type="match status" value="1"/>
</dbReference>